<accession>A0A9Q4C4C1</accession>
<evidence type="ECO:0000313" key="1">
    <source>
        <dbReference type="EMBL" id="MCX2818822.1"/>
    </source>
</evidence>
<protein>
    <submittedName>
        <fullName evidence="1">Type I restriction enzyme HsdR N-terminal domain-containing protein</fullName>
    </submittedName>
</protein>
<dbReference type="AlphaFoldDB" id="A0A9Q4C4C1"/>
<organism evidence="1 2">
    <name type="scientific">Halorutilus salinus</name>
    <dbReference type="NCBI Taxonomy" id="2487751"/>
    <lineage>
        <taxon>Archaea</taxon>
        <taxon>Methanobacteriati</taxon>
        <taxon>Methanobacteriota</taxon>
        <taxon>Stenosarchaea group</taxon>
        <taxon>Halobacteria</taxon>
        <taxon>Halorutilales</taxon>
        <taxon>Halorutilaceae</taxon>
        <taxon>Halorutilus</taxon>
    </lineage>
</organism>
<name>A0A9Q4C4C1_9EURY</name>
<sequence>MVEPEAKFHSELFVRLKDEIESNFPDYDEPKIEQDVEGRRADIYVPSKRTGEVIIEVKRDDVNPREREVVKQAYDYARDKDTEYFATCNSRDFFLFDTRQGYDLDEFDYYYFDLRSLSVEEFVDELLLVVNYLFHEDELPEQAEKEKVLGILQSFHSTIWEPYEALARDKYESSEPFRQKFENWARENDYEPDADKTFKIAAKQYAYLLTNKVLFYEFVRRKTPDEIPTESGFPLDSIHEHTTLEMMEEHLRDCFDSIVDEIDYEAVFDDEASLFEEFPQNKKTLTRIEDFLNNIVNADIGEIDEDLLGGIYEELIPEQERK</sequence>
<evidence type="ECO:0000313" key="2">
    <source>
        <dbReference type="Proteomes" id="UP001149411"/>
    </source>
</evidence>
<reference evidence="1" key="1">
    <citation type="submission" date="2022-09" db="EMBL/GenBank/DDBJ databases">
        <title>Haloadaptaus new haloarchaeum isolated from saline soil.</title>
        <authorList>
            <person name="Duran-Viseras A."/>
            <person name="Sanchez-Porro C."/>
            <person name="Ventosa A."/>
        </authorList>
    </citation>
    <scope>NUCLEOTIDE SEQUENCE</scope>
    <source>
        <strain evidence="1">F3-133</strain>
    </source>
</reference>
<dbReference type="RefSeq" id="WP_266086661.1">
    <property type="nucleotide sequence ID" value="NZ_RKLV01000004.1"/>
</dbReference>
<gene>
    <name evidence="1" type="ORF">EGH25_05605</name>
</gene>
<dbReference type="EMBL" id="RKLV01000004">
    <property type="protein sequence ID" value="MCX2818822.1"/>
    <property type="molecule type" value="Genomic_DNA"/>
</dbReference>
<comment type="caution">
    <text evidence="1">The sequence shown here is derived from an EMBL/GenBank/DDBJ whole genome shotgun (WGS) entry which is preliminary data.</text>
</comment>
<dbReference type="Proteomes" id="UP001149411">
    <property type="component" value="Unassembled WGS sequence"/>
</dbReference>
<proteinExistence type="predicted"/>
<keyword evidence="2" id="KW-1185">Reference proteome</keyword>